<name>A0ABN8Y9C6_RANTA</name>
<accession>A0ABN8Y9C6</accession>
<sequence length="108" mass="12319">MTFNPVVVQLLSHVQLSVSNFFVTPWATARQASQSFTIFFKLMSIESVMPSNHLILCHPLLLLPSIFPSISVFSSESPLRIRWSKHWNFSFSISPSNEYSGLISFRIN</sequence>
<protein>
    <submittedName>
        <fullName evidence="1">Uncharacterized protein</fullName>
    </submittedName>
</protein>
<dbReference type="EMBL" id="OX459952">
    <property type="protein sequence ID" value="CAI9158140.1"/>
    <property type="molecule type" value="Genomic_DNA"/>
</dbReference>
<gene>
    <name evidence="1" type="ORF">MRATA1EN1_LOCUS7102</name>
</gene>
<proteinExistence type="predicted"/>
<organism evidence="1 2">
    <name type="scientific">Rangifer tarandus platyrhynchus</name>
    <name type="common">Svalbard reindeer</name>
    <dbReference type="NCBI Taxonomy" id="3082113"/>
    <lineage>
        <taxon>Eukaryota</taxon>
        <taxon>Metazoa</taxon>
        <taxon>Chordata</taxon>
        <taxon>Craniata</taxon>
        <taxon>Vertebrata</taxon>
        <taxon>Euteleostomi</taxon>
        <taxon>Mammalia</taxon>
        <taxon>Eutheria</taxon>
        <taxon>Laurasiatheria</taxon>
        <taxon>Artiodactyla</taxon>
        <taxon>Ruminantia</taxon>
        <taxon>Pecora</taxon>
        <taxon>Cervidae</taxon>
        <taxon>Odocoileinae</taxon>
        <taxon>Rangifer</taxon>
    </lineage>
</organism>
<reference evidence="1" key="1">
    <citation type="submission" date="2023-04" db="EMBL/GenBank/DDBJ databases">
        <authorList>
            <consortium name="ELIXIR-Norway"/>
        </authorList>
    </citation>
    <scope>NUCLEOTIDE SEQUENCE [LARGE SCALE GENOMIC DNA]</scope>
</reference>
<evidence type="ECO:0000313" key="1">
    <source>
        <dbReference type="EMBL" id="CAI9158140.1"/>
    </source>
</evidence>
<keyword evidence="2" id="KW-1185">Reference proteome</keyword>
<dbReference type="Proteomes" id="UP001176941">
    <property type="component" value="Chromosome 16"/>
</dbReference>
<evidence type="ECO:0000313" key="2">
    <source>
        <dbReference type="Proteomes" id="UP001176941"/>
    </source>
</evidence>